<evidence type="ECO:0000313" key="1">
    <source>
        <dbReference type="EMBL" id="KAG7422370.1"/>
    </source>
</evidence>
<dbReference type="EMBL" id="JAELUQ010000001">
    <property type="protein sequence ID" value="KAG7422370.1"/>
    <property type="molecule type" value="Genomic_DNA"/>
</dbReference>
<name>A0A8J5PMN8_FUSOX</name>
<dbReference type="Proteomes" id="UP000694050">
    <property type="component" value="Unassembled WGS sequence"/>
</dbReference>
<protein>
    <submittedName>
        <fullName evidence="1">Uncharacterized protein</fullName>
    </submittedName>
</protein>
<evidence type="ECO:0000313" key="2">
    <source>
        <dbReference type="Proteomes" id="UP000694050"/>
    </source>
</evidence>
<sequence length="127" mass="14405">MGAEPPCKPPKTIQEPEKNDALWLLKGYIDLRLPDGGDFWTGNKEDFLQGTDDVAGFIDFLKLPENCQHPLHSMVVRLTSLERKSSAQLVQLAFIPTKCESSAEQRTHVCDAERRLSQKMCCFHSWS</sequence>
<organism evidence="1 2">
    <name type="scientific">Fusarium oxysporum f. sp. rapae</name>
    <dbReference type="NCBI Taxonomy" id="485398"/>
    <lineage>
        <taxon>Eukaryota</taxon>
        <taxon>Fungi</taxon>
        <taxon>Dikarya</taxon>
        <taxon>Ascomycota</taxon>
        <taxon>Pezizomycotina</taxon>
        <taxon>Sordariomycetes</taxon>
        <taxon>Hypocreomycetidae</taxon>
        <taxon>Hypocreales</taxon>
        <taxon>Nectriaceae</taxon>
        <taxon>Fusarium</taxon>
        <taxon>Fusarium oxysporum species complex</taxon>
    </lineage>
</organism>
<gene>
    <name evidence="1" type="ORF">Forpe1208_v001464</name>
</gene>
<comment type="caution">
    <text evidence="1">The sequence shown here is derived from an EMBL/GenBank/DDBJ whole genome shotgun (WGS) entry which is preliminary data.</text>
</comment>
<accession>A0A8J5PMN8</accession>
<dbReference type="AlphaFoldDB" id="A0A8J5PMN8"/>
<reference evidence="1" key="1">
    <citation type="submission" date="2021-04" db="EMBL/GenBank/DDBJ databases">
        <title>First draft genome resource for Brassicaceae pathogens Fusarium oxysporum f. sp. raphani and Fusarium oxysporum f. sp. rapae.</title>
        <authorList>
            <person name="Asai S."/>
        </authorList>
    </citation>
    <scope>NUCLEOTIDE SEQUENCE</scope>
    <source>
        <strain evidence="1">Tf1208</strain>
    </source>
</reference>
<proteinExistence type="predicted"/>